<name>A0A0F3GQH9_9BACT</name>
<dbReference type="Proteomes" id="UP000033423">
    <property type="component" value="Unassembled WGS sequence"/>
</dbReference>
<keyword evidence="2" id="KW-1185">Reference proteome</keyword>
<protein>
    <submittedName>
        <fullName evidence="1">Uncharacterized protein</fullName>
    </submittedName>
</protein>
<evidence type="ECO:0000313" key="2">
    <source>
        <dbReference type="Proteomes" id="UP000033423"/>
    </source>
</evidence>
<dbReference type="EMBL" id="LACI01002121">
    <property type="protein sequence ID" value="KJU82908.1"/>
    <property type="molecule type" value="Genomic_DNA"/>
</dbReference>
<reference evidence="1 2" key="1">
    <citation type="submission" date="2015-02" db="EMBL/GenBank/DDBJ databases">
        <title>Single-cell genomics of uncultivated deep-branching MTB reveals a conserved set of magnetosome genes.</title>
        <authorList>
            <person name="Kolinko S."/>
            <person name="Richter M."/>
            <person name="Glockner F.O."/>
            <person name="Brachmann A."/>
            <person name="Schuler D."/>
        </authorList>
    </citation>
    <scope>NUCLEOTIDE SEQUENCE [LARGE SCALE GENOMIC DNA]</scope>
    <source>
        <strain evidence="1">TM-1</strain>
    </source>
</reference>
<comment type="caution">
    <text evidence="1">The sequence shown here is derived from an EMBL/GenBank/DDBJ whole genome shotgun (WGS) entry which is preliminary data.</text>
</comment>
<proteinExistence type="predicted"/>
<organism evidence="1 2">
    <name type="scientific">Candidatus Magnetobacterium bavaricum</name>
    <dbReference type="NCBI Taxonomy" id="29290"/>
    <lineage>
        <taxon>Bacteria</taxon>
        <taxon>Pseudomonadati</taxon>
        <taxon>Nitrospirota</taxon>
        <taxon>Thermodesulfovibrionia</taxon>
        <taxon>Thermodesulfovibrionales</taxon>
        <taxon>Candidatus Magnetobacteriaceae</taxon>
        <taxon>Candidatus Magnetobacterium</taxon>
    </lineage>
</organism>
<accession>A0A0F3GQH9</accession>
<gene>
    <name evidence="1" type="ORF">MBAV_004901</name>
</gene>
<evidence type="ECO:0000313" key="1">
    <source>
        <dbReference type="EMBL" id="KJU82908.1"/>
    </source>
</evidence>
<sequence>MKIKLPGFISEEVGLGDVIKSVTSTVGIKPCGGCEKRAETLNNWVSFTPWDRHR</sequence>
<dbReference type="AlphaFoldDB" id="A0A0F3GQH9"/>